<reference evidence="1" key="2">
    <citation type="journal article" date="2015" name="J. Proteomics">
        <title>Sexual differences in the sialomes of the zebra tick, Rhipicephalus pulchellus.</title>
        <authorList>
            <person name="Tan A.W."/>
            <person name="Francischetti I.M."/>
            <person name="Slovak M."/>
            <person name="Kini R.M."/>
            <person name="Ribeiro J.M."/>
        </authorList>
    </citation>
    <scope>NUCLEOTIDE SEQUENCE</scope>
    <source>
        <tissue evidence="1">Salivary gland</tissue>
    </source>
</reference>
<proteinExistence type="evidence at transcript level"/>
<reference evidence="1" key="1">
    <citation type="submission" date="2012-11" db="EMBL/GenBank/DDBJ databases">
        <authorList>
            <person name="Lucero-Rivera Y.E."/>
            <person name="Tovar-Ramirez D."/>
        </authorList>
    </citation>
    <scope>NUCLEOTIDE SEQUENCE</scope>
    <source>
        <tissue evidence="1">Salivary gland</tissue>
    </source>
</reference>
<feature type="non-terminal residue" evidence="1">
    <location>
        <position position="193"/>
    </location>
</feature>
<dbReference type="SUPFAM" id="SSF50814">
    <property type="entry name" value="Lipocalins"/>
    <property type="match status" value="1"/>
</dbReference>
<dbReference type="Gene3D" id="2.40.128.20">
    <property type="match status" value="1"/>
</dbReference>
<dbReference type="GO" id="GO:0043176">
    <property type="term" value="F:amine binding"/>
    <property type="evidence" value="ECO:0007669"/>
    <property type="project" value="InterPro"/>
</dbReference>
<dbReference type="Pfam" id="PF02098">
    <property type="entry name" value="His_binding"/>
    <property type="match status" value="1"/>
</dbReference>
<dbReference type="InterPro" id="IPR012674">
    <property type="entry name" value="Calycin"/>
</dbReference>
<sequence>MPKMQGKTTIFGSIVSVILVTFFCHYAAGGERGELRMDFDKNYFPYQDITQVFKPNERLWLFGTNYVYEARGGAHCIYFQTQNVDGTQVEFTYNKHVNGGWVSLPHTGTFFTAKDETYGQSQEGRTGHNSVRVLKEKGNTDIRDYRLVYNGNSGCLIFRVPGQHSGMGCMVLQTDSVLGQEMDKKCKSVYNNA</sequence>
<dbReference type="InterPro" id="IPR002970">
    <property type="entry name" value="Tick_his-bd"/>
</dbReference>
<protein>
    <submittedName>
        <fullName evidence="1">Putative salivary lipocalin</fullName>
    </submittedName>
</protein>
<name>L7MM61_RHIPC</name>
<organism evidence="1">
    <name type="scientific">Rhipicephalus pulchellus</name>
    <name type="common">Yellow backed tick</name>
    <name type="synonym">Dermacentor pulchellus</name>
    <dbReference type="NCBI Taxonomy" id="72859"/>
    <lineage>
        <taxon>Eukaryota</taxon>
        <taxon>Metazoa</taxon>
        <taxon>Ecdysozoa</taxon>
        <taxon>Arthropoda</taxon>
        <taxon>Chelicerata</taxon>
        <taxon>Arachnida</taxon>
        <taxon>Acari</taxon>
        <taxon>Parasitiformes</taxon>
        <taxon>Ixodida</taxon>
        <taxon>Ixodoidea</taxon>
        <taxon>Ixodidae</taxon>
        <taxon>Rhipicephalinae</taxon>
        <taxon>Rhipicephalus</taxon>
        <taxon>Rhipicephalus</taxon>
    </lineage>
</organism>
<dbReference type="AlphaFoldDB" id="L7MM61"/>
<dbReference type="GO" id="GO:0030682">
    <property type="term" value="P:symbiont-mediated perturbation of host defenses"/>
    <property type="evidence" value="ECO:0007669"/>
    <property type="project" value="InterPro"/>
</dbReference>
<dbReference type="EMBL" id="GACK01000700">
    <property type="protein sequence ID" value="JAA64334.1"/>
    <property type="molecule type" value="mRNA"/>
</dbReference>
<accession>L7MM61</accession>
<evidence type="ECO:0000313" key="1">
    <source>
        <dbReference type="EMBL" id="JAA64334.1"/>
    </source>
</evidence>